<dbReference type="Pfam" id="PF00176">
    <property type="entry name" value="SNF2-rel_dom"/>
    <property type="match status" value="2"/>
</dbReference>
<feature type="domain" description="Helicase C-terminal" evidence="11">
    <location>
        <begin position="527"/>
        <end position="687"/>
    </location>
</feature>
<keyword evidence="5" id="KW-0862">Zinc</keyword>
<dbReference type="InterPro" id="IPR013083">
    <property type="entry name" value="Znf_RING/FYVE/PHD"/>
</dbReference>
<dbReference type="SMART" id="SM00487">
    <property type="entry name" value="DEXDc"/>
    <property type="match status" value="1"/>
</dbReference>
<evidence type="ECO:0000259" key="11">
    <source>
        <dbReference type="PROSITE" id="PS51194"/>
    </source>
</evidence>
<dbReference type="InterPro" id="IPR027417">
    <property type="entry name" value="P-loop_NTPase"/>
</dbReference>
<dbReference type="Proteomes" id="UP001383192">
    <property type="component" value="Unassembled WGS sequence"/>
</dbReference>
<dbReference type="AlphaFoldDB" id="A0AAW0D116"/>
<dbReference type="SMART" id="SM00490">
    <property type="entry name" value="HELICc"/>
    <property type="match status" value="1"/>
</dbReference>
<protein>
    <submittedName>
        <fullName evidence="12">Uncharacterized protein</fullName>
    </submittedName>
</protein>
<evidence type="ECO:0000313" key="12">
    <source>
        <dbReference type="EMBL" id="KAK7046070.1"/>
    </source>
</evidence>
<dbReference type="InterPro" id="IPR000330">
    <property type="entry name" value="SNF2_N"/>
</dbReference>
<dbReference type="InterPro" id="IPR049730">
    <property type="entry name" value="SNF2/RAD54-like_C"/>
</dbReference>
<dbReference type="InterPro" id="IPR019787">
    <property type="entry name" value="Znf_PHD-finger"/>
</dbReference>
<dbReference type="Pfam" id="PF00271">
    <property type="entry name" value="Helicase_C"/>
    <property type="match status" value="1"/>
</dbReference>
<dbReference type="Gene3D" id="3.40.50.300">
    <property type="entry name" value="P-loop containing nucleotide triphosphate hydrolases"/>
    <property type="match status" value="1"/>
</dbReference>
<evidence type="ECO:0000256" key="2">
    <source>
        <dbReference type="ARBA" id="ARBA00022741"/>
    </source>
</evidence>
<dbReference type="GO" id="GO:0008270">
    <property type="term" value="F:zinc ion binding"/>
    <property type="evidence" value="ECO:0007669"/>
    <property type="project" value="UniProtKB-KW"/>
</dbReference>
<evidence type="ECO:0000256" key="7">
    <source>
        <dbReference type="PROSITE-ProRule" id="PRU00146"/>
    </source>
</evidence>
<dbReference type="PROSITE" id="PS01359">
    <property type="entry name" value="ZF_PHD_1"/>
    <property type="match status" value="1"/>
</dbReference>
<sequence>MGSLELPFDVIMQDDQEADELDVMDAPITQSAPGVNPSSAPRRSARQKTSIAGGSTGSANKKRKVPSSAIQPQSNKRAKLEQQKVKTGQNNEKRADRDTQRTHWLLRHRNIVEPLLPPNSTFFSTLQTRESSGRARNNNISYTPYHELEEQPQLINKSCGEMKDYQLKGLSFLVYMYRNGMNCILGDEMGLGKTLQTLSLFAYISEHVSGHVDPHLIVCPLSVLASWEAEAARWLPSFRTVRFHGPVNERSRLRKALLDGKYDIVLTTYDVFVTEDSWFKSRRWTYCVLDEGHKVKNSESMVSHKLQGIGAMYRLSMYFSPLQDAKADLFHWIVLTGTPVQNNLFELWSLFHFLYPNIFTPASEQRFRDSFNLERGSYSLPFVNAAKEFLSTVMLRRTKATVQLDIPPRIEQTIFIPLTEAQRFWTYRLLTKMDSLDLKTIFDPELTLDTANSGLAEGRREVLSILENQLQQQTAPTAKQKQTWKHLMNLLMQLRMVCDHPYLLRDAEPDPYQIGEHVVASSSKMICIDKILADVLPKGEKVLIFSQWYRMLDCLEDMLFLRGIKYARLDGSTSRPRRTLDIKLFQHGSSTLQVYLISTKAGGLGINLTKATTVIMADSDWNPQNDLQAIARAHRIGQKKTVQVYRLICGGSVEDQMLDRLRRKLFLSAKLMGSDNTGSNNGSDDTSMGAGELMDILRKGSSALVHGGGGIGLAKFLAAPIADILEASKAREDARDAKIKQELGGGDLKEEATEQLVHDAEEEEKRLLSGIAQVRCRLFEGKMVEHGKGVKKNKDIADEWVNLQKRQRNGKETVVIGGMTFVVDTSPIEVEVKAVPKKKTSRRQMDHEDYCNVCEDGGDLYCCNYCPRVFHASCTDIPKQKLKSSSIACSQHACWDCQRTTSDAGGMLFRCRTCPQAFCEDCIKDPFHPIGESIPEFELLNYSAPNAYFITCQDCIEQAEKRPRWRKEWEKRVQKAEKDLEEKYSMMT</sequence>
<evidence type="ECO:0000313" key="13">
    <source>
        <dbReference type="Proteomes" id="UP001383192"/>
    </source>
</evidence>
<name>A0AAW0D116_9AGAR</name>
<dbReference type="InterPro" id="IPR011011">
    <property type="entry name" value="Znf_FYVE_PHD"/>
</dbReference>
<proteinExistence type="predicted"/>
<dbReference type="Gene3D" id="3.40.50.10810">
    <property type="entry name" value="Tandem AAA-ATPase domain"/>
    <property type="match status" value="1"/>
</dbReference>
<feature type="region of interest" description="Disordered" evidence="8">
    <location>
        <begin position="17"/>
        <end position="99"/>
    </location>
</feature>
<dbReference type="CDD" id="cd18793">
    <property type="entry name" value="SF2_C_SNF"/>
    <property type="match status" value="1"/>
</dbReference>
<evidence type="ECO:0000259" key="10">
    <source>
        <dbReference type="PROSITE" id="PS51192"/>
    </source>
</evidence>
<evidence type="ECO:0000259" key="9">
    <source>
        <dbReference type="PROSITE" id="PS50016"/>
    </source>
</evidence>
<dbReference type="PROSITE" id="PS51194">
    <property type="entry name" value="HELICASE_CTER"/>
    <property type="match status" value="1"/>
</dbReference>
<dbReference type="SUPFAM" id="SSF57903">
    <property type="entry name" value="FYVE/PHD zinc finger"/>
    <property type="match status" value="1"/>
</dbReference>
<dbReference type="PANTHER" id="PTHR10799">
    <property type="entry name" value="SNF2/RAD54 HELICASE FAMILY"/>
    <property type="match status" value="1"/>
</dbReference>
<keyword evidence="6" id="KW-0067">ATP-binding</keyword>
<feature type="domain" description="PHD-type" evidence="9">
    <location>
        <begin position="848"/>
        <end position="900"/>
    </location>
</feature>
<dbReference type="SUPFAM" id="SSF52540">
    <property type="entry name" value="P-loop containing nucleoside triphosphate hydrolases"/>
    <property type="match status" value="2"/>
</dbReference>
<dbReference type="Gene3D" id="3.30.40.10">
    <property type="entry name" value="Zinc/RING finger domain, C3HC4 (zinc finger)"/>
    <property type="match status" value="1"/>
</dbReference>
<keyword evidence="4" id="KW-0378">Hydrolase</keyword>
<feature type="domain" description="Helicase ATP-binding" evidence="10">
    <location>
        <begin position="174"/>
        <end position="357"/>
    </location>
</feature>
<dbReference type="GO" id="GO:0005524">
    <property type="term" value="F:ATP binding"/>
    <property type="evidence" value="ECO:0007669"/>
    <property type="project" value="InterPro"/>
</dbReference>
<dbReference type="PROSITE" id="PS51192">
    <property type="entry name" value="HELICASE_ATP_BIND_1"/>
    <property type="match status" value="1"/>
</dbReference>
<dbReference type="PROSITE" id="PS50016">
    <property type="entry name" value="ZF_PHD_2"/>
    <property type="match status" value="1"/>
</dbReference>
<dbReference type="SMART" id="SM00249">
    <property type="entry name" value="PHD"/>
    <property type="match status" value="1"/>
</dbReference>
<dbReference type="InterPro" id="IPR014001">
    <property type="entry name" value="Helicase_ATP-bd"/>
</dbReference>
<evidence type="ECO:0000256" key="1">
    <source>
        <dbReference type="ARBA" id="ARBA00022723"/>
    </source>
</evidence>
<evidence type="ECO:0000256" key="3">
    <source>
        <dbReference type="ARBA" id="ARBA00022771"/>
    </source>
</evidence>
<reference evidence="12 13" key="1">
    <citation type="submission" date="2024-01" db="EMBL/GenBank/DDBJ databases">
        <title>A draft genome for a cacao thread blight-causing isolate of Paramarasmius palmivorus.</title>
        <authorList>
            <person name="Baruah I.K."/>
            <person name="Bukari Y."/>
            <person name="Amoako-Attah I."/>
            <person name="Meinhardt L.W."/>
            <person name="Bailey B.A."/>
            <person name="Cohen S.P."/>
        </authorList>
    </citation>
    <scope>NUCLEOTIDE SEQUENCE [LARGE SCALE GENOMIC DNA]</scope>
    <source>
        <strain evidence="12 13">GH-12</strain>
    </source>
</reference>
<dbReference type="EMBL" id="JAYKXP010000022">
    <property type="protein sequence ID" value="KAK7046070.1"/>
    <property type="molecule type" value="Genomic_DNA"/>
</dbReference>
<comment type="caution">
    <text evidence="12">The sequence shown here is derived from an EMBL/GenBank/DDBJ whole genome shotgun (WGS) entry which is preliminary data.</text>
</comment>
<dbReference type="InterPro" id="IPR019786">
    <property type="entry name" value="Zinc_finger_PHD-type_CS"/>
</dbReference>
<evidence type="ECO:0000256" key="8">
    <source>
        <dbReference type="SAM" id="MobiDB-lite"/>
    </source>
</evidence>
<organism evidence="12 13">
    <name type="scientific">Paramarasmius palmivorus</name>
    <dbReference type="NCBI Taxonomy" id="297713"/>
    <lineage>
        <taxon>Eukaryota</taxon>
        <taxon>Fungi</taxon>
        <taxon>Dikarya</taxon>
        <taxon>Basidiomycota</taxon>
        <taxon>Agaricomycotina</taxon>
        <taxon>Agaricomycetes</taxon>
        <taxon>Agaricomycetidae</taxon>
        <taxon>Agaricales</taxon>
        <taxon>Marasmiineae</taxon>
        <taxon>Marasmiaceae</taxon>
        <taxon>Paramarasmius</taxon>
    </lineage>
</organism>
<keyword evidence="13" id="KW-1185">Reference proteome</keyword>
<evidence type="ECO:0000256" key="6">
    <source>
        <dbReference type="ARBA" id="ARBA00022840"/>
    </source>
</evidence>
<evidence type="ECO:0000256" key="5">
    <source>
        <dbReference type="ARBA" id="ARBA00022833"/>
    </source>
</evidence>
<dbReference type="GO" id="GO:0016787">
    <property type="term" value="F:hydrolase activity"/>
    <property type="evidence" value="ECO:0007669"/>
    <property type="project" value="UniProtKB-KW"/>
</dbReference>
<keyword evidence="3 7" id="KW-0863">Zinc-finger</keyword>
<dbReference type="CDD" id="cd17919">
    <property type="entry name" value="DEXHc_Snf"/>
    <property type="match status" value="1"/>
</dbReference>
<dbReference type="InterPro" id="IPR001965">
    <property type="entry name" value="Znf_PHD"/>
</dbReference>
<keyword evidence="1" id="KW-0479">Metal-binding</keyword>
<dbReference type="InterPro" id="IPR001650">
    <property type="entry name" value="Helicase_C-like"/>
</dbReference>
<accession>A0AAW0D116</accession>
<evidence type="ECO:0000256" key="4">
    <source>
        <dbReference type="ARBA" id="ARBA00022801"/>
    </source>
</evidence>
<gene>
    <name evidence="12" type="ORF">VNI00_007065</name>
</gene>
<feature type="compositionally biased region" description="Polar residues" evidence="8">
    <location>
        <begin position="28"/>
        <end position="59"/>
    </location>
</feature>
<keyword evidence="2" id="KW-0547">Nucleotide-binding</keyword>
<dbReference type="InterPro" id="IPR038718">
    <property type="entry name" value="SNF2-like_sf"/>
</dbReference>